<feature type="transmembrane region" description="Helical" evidence="1">
    <location>
        <begin position="118"/>
        <end position="141"/>
    </location>
</feature>
<name>A0A8S1Q2Y9_PARPR</name>
<keyword evidence="1" id="KW-0812">Transmembrane</keyword>
<dbReference type="AlphaFoldDB" id="A0A8S1Q2Y9"/>
<proteinExistence type="predicted"/>
<organism evidence="2 3">
    <name type="scientific">Paramecium primaurelia</name>
    <dbReference type="NCBI Taxonomy" id="5886"/>
    <lineage>
        <taxon>Eukaryota</taxon>
        <taxon>Sar</taxon>
        <taxon>Alveolata</taxon>
        <taxon>Ciliophora</taxon>
        <taxon>Intramacronucleata</taxon>
        <taxon>Oligohymenophorea</taxon>
        <taxon>Peniculida</taxon>
        <taxon>Parameciidae</taxon>
        <taxon>Paramecium</taxon>
    </lineage>
</organism>
<evidence type="ECO:0008006" key="4">
    <source>
        <dbReference type="Google" id="ProtNLM"/>
    </source>
</evidence>
<gene>
    <name evidence="2" type="ORF">PPRIM_AZ9-3.1.T1420120</name>
</gene>
<comment type="caution">
    <text evidence="2">The sequence shown here is derived from an EMBL/GenBank/DDBJ whole genome shotgun (WGS) entry which is preliminary data.</text>
</comment>
<keyword evidence="1" id="KW-0472">Membrane</keyword>
<feature type="transmembrane region" description="Helical" evidence="1">
    <location>
        <begin position="153"/>
        <end position="172"/>
    </location>
</feature>
<keyword evidence="3" id="KW-1185">Reference proteome</keyword>
<accession>A0A8S1Q2Y9</accession>
<evidence type="ECO:0000256" key="1">
    <source>
        <dbReference type="SAM" id="Phobius"/>
    </source>
</evidence>
<protein>
    <recommendedName>
        <fullName evidence="4">Transmembrane protein</fullName>
    </recommendedName>
</protein>
<feature type="transmembrane region" description="Helical" evidence="1">
    <location>
        <begin position="53"/>
        <end position="73"/>
    </location>
</feature>
<evidence type="ECO:0000313" key="3">
    <source>
        <dbReference type="Proteomes" id="UP000688137"/>
    </source>
</evidence>
<keyword evidence="1" id="KW-1133">Transmembrane helix</keyword>
<dbReference type="Proteomes" id="UP000688137">
    <property type="component" value="Unassembled WGS sequence"/>
</dbReference>
<sequence length="523" mass="62383">MNKFSLTFIQKSLELKYQDHRYLSTIPACKAINLMCFLICMIRSIFSAIKQDYINLIIFAPLGLLVLIVHFVVMFYKKQWIDFYLVGINHILMCYQIYTEADFKPQEAFVFGQNMMVIHTIIILVSDFKFAVIQVINNAIIKLAIARYFQSDISIQAFIYCFILSFMILIPLQRTNKQYRESFLYTSQNNSLDWIIPKIIENPFVIFVYDYENVGFNVKLSNFNTFNQFESSNNNVQNLNSLLRNYKINGNSLETFILNRRQLSEQIIVNQQHEIVNSKNYSDKIYIKYSEVQLTEQTFIIILDYKQQDYIKMEKRIQKLETGINLFLLNMKGFLIKQLIMLNNSKRKDLSYIYMNKVNLMYILTKLSVRQNLFVHKCKIVPKINHFIKLFNKAYKKRVNFQFEKQHIQIATYKNVFEELLTILMTFIFRLQTNSQTKLILRGSYYQNEQFLDLLIKFDQSFQLFQQLQQNIHFRKTLKQIGPCDRLLMENNVVIIRLYKDLSQVNQLQTFLNHSNLKQTNSI</sequence>
<dbReference type="OMA" id="CMIRSIF"/>
<feature type="transmembrane region" description="Helical" evidence="1">
    <location>
        <begin position="21"/>
        <end position="47"/>
    </location>
</feature>
<reference evidence="2" key="1">
    <citation type="submission" date="2021-01" db="EMBL/GenBank/DDBJ databases">
        <authorList>
            <consortium name="Genoscope - CEA"/>
            <person name="William W."/>
        </authorList>
    </citation>
    <scope>NUCLEOTIDE SEQUENCE</scope>
</reference>
<evidence type="ECO:0000313" key="2">
    <source>
        <dbReference type="EMBL" id="CAD8110009.1"/>
    </source>
</evidence>
<dbReference type="EMBL" id="CAJJDM010000146">
    <property type="protein sequence ID" value="CAD8110009.1"/>
    <property type="molecule type" value="Genomic_DNA"/>
</dbReference>